<dbReference type="Gene3D" id="2.60.120.180">
    <property type="match status" value="1"/>
</dbReference>
<gene>
    <name evidence="8" type="ORF">CUD01_05500</name>
</gene>
<evidence type="ECO:0000256" key="5">
    <source>
        <dbReference type="SAM" id="MobiDB-lite"/>
    </source>
</evidence>
<evidence type="ECO:0000256" key="2">
    <source>
        <dbReference type="ARBA" id="ARBA00022801"/>
    </source>
</evidence>
<dbReference type="PANTHER" id="PTHR34002">
    <property type="entry name" value="BLR1656 PROTEIN"/>
    <property type="match status" value="1"/>
</dbReference>
<dbReference type="Pfam" id="PF01670">
    <property type="entry name" value="Glyco_hydro_12"/>
    <property type="match status" value="1"/>
</dbReference>
<keyword evidence="9" id="KW-1185">Reference proteome</keyword>
<sequence>MSRSPRLSPAPRISPLPRRSPRLLAASVALAALLALLTLATAQPAAADTEICEQYGTTTVQGGRYVVGNNRWGTSATQCISVNDRGFRITRADGQTATNGAPKSYPTIYAGCHYGTCSSSEVIGPNGVRVSDSRFASIQTSVSMTYPSSGTYDAAYDIWFHRSQPSATTGQNDGAELMIWLNRQGSIQPIGSKVATVNLAGSTWDVWFGNTGWNVVSYVRTSTAGSVSFSVKTFFDDMLARGYGQSSWYLTSVQAGFEPWIGGTGLAVTDFSVTGNGQPPTQTTPPPTQTTPPPGGSSGSCSATYALVGSWGGGFQANVTVKAGSSGVTGWTVRGTLSSGSGVQNVWNGRSTGSGSSLVVANESYNGSLAPGASTTFGFVGTGNAPSSLALTCG</sequence>
<feature type="domain" description="CBM2" evidence="7">
    <location>
        <begin position="294"/>
        <end position="394"/>
    </location>
</feature>
<dbReference type="InterPro" id="IPR008965">
    <property type="entry name" value="CBM2/CBM3_carb-bd_dom_sf"/>
</dbReference>
<dbReference type="Proteomes" id="UP000315842">
    <property type="component" value="Unassembled WGS sequence"/>
</dbReference>
<dbReference type="Gene3D" id="2.60.40.290">
    <property type="match status" value="1"/>
</dbReference>
<dbReference type="GO" id="GO:0030247">
    <property type="term" value="F:polysaccharide binding"/>
    <property type="evidence" value="ECO:0007669"/>
    <property type="project" value="UniProtKB-UniRule"/>
</dbReference>
<dbReference type="GO" id="GO:0000272">
    <property type="term" value="P:polysaccharide catabolic process"/>
    <property type="evidence" value="ECO:0007669"/>
    <property type="project" value="UniProtKB-KW"/>
</dbReference>
<evidence type="ECO:0000313" key="8">
    <source>
        <dbReference type="EMBL" id="GEA80106.1"/>
    </source>
</evidence>
<feature type="compositionally biased region" description="Pro residues" evidence="5">
    <location>
        <begin position="282"/>
        <end position="295"/>
    </location>
</feature>
<dbReference type="EMBL" id="BJLP01000006">
    <property type="protein sequence ID" value="GEA80106.1"/>
    <property type="molecule type" value="Genomic_DNA"/>
</dbReference>
<feature type="signal peptide" evidence="6">
    <location>
        <begin position="1"/>
        <end position="47"/>
    </location>
</feature>
<organism evidence="8 9">
    <name type="scientific">Cellulomonas uda</name>
    <dbReference type="NCBI Taxonomy" id="1714"/>
    <lineage>
        <taxon>Bacteria</taxon>
        <taxon>Bacillati</taxon>
        <taxon>Actinomycetota</taxon>
        <taxon>Actinomycetes</taxon>
        <taxon>Micrococcales</taxon>
        <taxon>Cellulomonadaceae</taxon>
        <taxon>Cellulomonas</taxon>
    </lineage>
</organism>
<feature type="region of interest" description="Disordered" evidence="5">
    <location>
        <begin position="271"/>
        <end position="299"/>
    </location>
</feature>
<name>A0A4Y3K8Q7_CELUD</name>
<keyword evidence="2 4" id="KW-0378">Hydrolase</keyword>
<dbReference type="SUPFAM" id="SSF49384">
    <property type="entry name" value="Carbohydrate-binding domain"/>
    <property type="match status" value="1"/>
</dbReference>
<dbReference type="InterPro" id="IPR013320">
    <property type="entry name" value="ConA-like_dom_sf"/>
</dbReference>
<dbReference type="PANTHER" id="PTHR34002:SF9">
    <property type="entry name" value="XYLOGLUCAN-SPECIFIC ENDO-BETA-1,4-GLUCANASE A"/>
    <property type="match status" value="1"/>
</dbReference>
<evidence type="ECO:0000256" key="4">
    <source>
        <dbReference type="RuleBase" id="RU361163"/>
    </source>
</evidence>
<reference evidence="8 9" key="1">
    <citation type="submission" date="2019-06" db="EMBL/GenBank/DDBJ databases">
        <title>Whole genome shotgun sequence of Cellulomonas uda NBRC 3747.</title>
        <authorList>
            <person name="Hosoyama A."/>
            <person name="Uohara A."/>
            <person name="Ohji S."/>
            <person name="Ichikawa N."/>
        </authorList>
    </citation>
    <scope>NUCLEOTIDE SEQUENCE [LARGE SCALE GENOMIC DNA]</scope>
    <source>
        <strain evidence="8 9">NBRC 3747</strain>
    </source>
</reference>
<dbReference type="GO" id="GO:0008810">
    <property type="term" value="F:cellulase activity"/>
    <property type="evidence" value="ECO:0007669"/>
    <property type="project" value="InterPro"/>
</dbReference>
<dbReference type="InterPro" id="IPR013319">
    <property type="entry name" value="GH11/12"/>
</dbReference>
<keyword evidence="4" id="KW-0119">Carbohydrate metabolism</keyword>
<dbReference type="SUPFAM" id="SSF49899">
    <property type="entry name" value="Concanavalin A-like lectins/glucanases"/>
    <property type="match status" value="1"/>
</dbReference>
<comment type="caution">
    <text evidence="8">The sequence shown here is derived from an EMBL/GenBank/DDBJ whole genome shotgun (WGS) entry which is preliminary data.</text>
</comment>
<dbReference type="SMART" id="SM00637">
    <property type="entry name" value="CBD_II"/>
    <property type="match status" value="1"/>
</dbReference>
<evidence type="ECO:0000259" key="7">
    <source>
        <dbReference type="PROSITE" id="PS51173"/>
    </source>
</evidence>
<dbReference type="RefSeq" id="WP_141318547.1">
    <property type="nucleotide sequence ID" value="NZ_BJLP01000006.1"/>
</dbReference>
<dbReference type="Pfam" id="PF00553">
    <property type="entry name" value="CBM_2"/>
    <property type="match status" value="1"/>
</dbReference>
<keyword evidence="6" id="KW-0732">Signal</keyword>
<evidence type="ECO:0000313" key="9">
    <source>
        <dbReference type="Proteomes" id="UP000315842"/>
    </source>
</evidence>
<dbReference type="InterPro" id="IPR012291">
    <property type="entry name" value="CBM2_carb-bd_dom_sf"/>
</dbReference>
<proteinExistence type="inferred from homology"/>
<evidence type="ECO:0000256" key="6">
    <source>
        <dbReference type="SAM" id="SignalP"/>
    </source>
</evidence>
<feature type="chain" id="PRO_5021314862" evidence="6">
    <location>
        <begin position="48"/>
        <end position="394"/>
    </location>
</feature>
<dbReference type="PROSITE" id="PS51173">
    <property type="entry name" value="CBM2"/>
    <property type="match status" value="1"/>
</dbReference>
<evidence type="ECO:0000256" key="1">
    <source>
        <dbReference type="ARBA" id="ARBA00005519"/>
    </source>
</evidence>
<evidence type="ECO:0000256" key="3">
    <source>
        <dbReference type="ARBA" id="ARBA00023295"/>
    </source>
</evidence>
<dbReference type="InterPro" id="IPR001919">
    <property type="entry name" value="CBD2"/>
</dbReference>
<protein>
    <submittedName>
        <fullName evidence="8">Glycosyl hydrolase family 5</fullName>
    </submittedName>
</protein>
<keyword evidence="3 4" id="KW-0326">Glycosidase</keyword>
<dbReference type="InterPro" id="IPR002594">
    <property type="entry name" value="GH12"/>
</dbReference>
<comment type="similarity">
    <text evidence="1 4">Belongs to the glycosyl hydrolase 12 (cellulase H) family.</text>
</comment>
<keyword evidence="4" id="KW-0624">Polysaccharide degradation</keyword>
<accession>A0A4Y3K8Q7</accession>
<dbReference type="AlphaFoldDB" id="A0A4Y3K8Q7"/>